<dbReference type="EMBL" id="JBHSRD010000002">
    <property type="protein sequence ID" value="MFC6006446.1"/>
    <property type="molecule type" value="Genomic_DNA"/>
</dbReference>
<accession>A0ABW1JAY6</accession>
<evidence type="ECO:0000313" key="2">
    <source>
        <dbReference type="EMBL" id="MFC6006446.1"/>
    </source>
</evidence>
<dbReference type="InterPro" id="IPR016795">
    <property type="entry name" value="UCP021697"/>
</dbReference>
<sequence>MDDDNAEPVAAAAADYPGERLGLPEEGRGSVARIGRRLAALALDWGLALLISRVLLHGNEWVTLGVFAAFQAVFVSAFNAGPGHLALGLRVTRVDGAAVDPLRALGRAVLLSLAVPALIWDRDQRGLHDQFMGTVLRRA</sequence>
<dbReference type="PANTHER" id="PTHR36115">
    <property type="entry name" value="PROLINE-RICH ANTIGEN HOMOLOG-RELATED"/>
    <property type="match status" value="1"/>
</dbReference>
<dbReference type="RefSeq" id="WP_345717281.1">
    <property type="nucleotide sequence ID" value="NZ_BAABFP010000005.1"/>
</dbReference>
<keyword evidence="3" id="KW-1185">Reference proteome</keyword>
<keyword evidence="1" id="KW-0812">Transmembrane</keyword>
<reference evidence="3" key="1">
    <citation type="journal article" date="2019" name="Int. J. Syst. Evol. Microbiol.">
        <title>The Global Catalogue of Microorganisms (GCM) 10K type strain sequencing project: providing services to taxonomists for standard genome sequencing and annotation.</title>
        <authorList>
            <consortium name="The Broad Institute Genomics Platform"/>
            <consortium name="The Broad Institute Genome Sequencing Center for Infectious Disease"/>
            <person name="Wu L."/>
            <person name="Ma J."/>
        </authorList>
    </citation>
    <scope>NUCLEOTIDE SEQUENCE [LARGE SCALE GENOMIC DNA]</scope>
    <source>
        <strain evidence="3">KACC 14249</strain>
    </source>
</reference>
<evidence type="ECO:0000313" key="3">
    <source>
        <dbReference type="Proteomes" id="UP001596189"/>
    </source>
</evidence>
<comment type="caution">
    <text evidence="2">The sequence shown here is derived from an EMBL/GenBank/DDBJ whole genome shotgun (WGS) entry which is preliminary data.</text>
</comment>
<keyword evidence="1" id="KW-0472">Membrane</keyword>
<dbReference type="InterPro" id="IPR051791">
    <property type="entry name" value="Pra-immunoreactive"/>
</dbReference>
<feature type="transmembrane region" description="Helical" evidence="1">
    <location>
        <begin position="38"/>
        <end position="55"/>
    </location>
</feature>
<gene>
    <name evidence="2" type="ORF">ACFQDO_04810</name>
</gene>
<dbReference type="PANTHER" id="PTHR36115:SF6">
    <property type="entry name" value="PROLINE-RICH ANTIGEN HOMOLOG"/>
    <property type="match status" value="1"/>
</dbReference>
<evidence type="ECO:0000256" key="1">
    <source>
        <dbReference type="SAM" id="Phobius"/>
    </source>
</evidence>
<dbReference type="Proteomes" id="UP001596189">
    <property type="component" value="Unassembled WGS sequence"/>
</dbReference>
<organism evidence="2 3">
    <name type="scientific">Angustibacter luteus</name>
    <dbReference type="NCBI Taxonomy" id="658456"/>
    <lineage>
        <taxon>Bacteria</taxon>
        <taxon>Bacillati</taxon>
        <taxon>Actinomycetota</taxon>
        <taxon>Actinomycetes</taxon>
        <taxon>Kineosporiales</taxon>
        <taxon>Kineosporiaceae</taxon>
    </lineage>
</organism>
<keyword evidence="1" id="KW-1133">Transmembrane helix</keyword>
<feature type="transmembrane region" description="Helical" evidence="1">
    <location>
        <begin position="61"/>
        <end position="80"/>
    </location>
</feature>
<dbReference type="PIRSF" id="PIRSF021697">
    <property type="entry name" value="UCP021697"/>
    <property type="match status" value="1"/>
</dbReference>
<name>A0ABW1JAY6_9ACTN</name>
<proteinExistence type="predicted"/>
<protein>
    <submittedName>
        <fullName evidence="2">RDD family protein</fullName>
    </submittedName>
</protein>